<protein>
    <recommendedName>
        <fullName evidence="4">RING-type E3 ubiquitin transferase</fullName>
        <ecNumber evidence="4">2.3.2.27</ecNumber>
    </recommendedName>
</protein>
<keyword evidence="6" id="KW-0479">Metal-binding</keyword>
<feature type="region of interest" description="Disordered" evidence="13">
    <location>
        <begin position="1"/>
        <end position="23"/>
    </location>
</feature>
<evidence type="ECO:0000256" key="13">
    <source>
        <dbReference type="SAM" id="MobiDB-lite"/>
    </source>
</evidence>
<comment type="subcellular location">
    <subcellularLocation>
        <location evidence="2">Nucleus</location>
    </subcellularLocation>
</comment>
<dbReference type="SMART" id="SM00184">
    <property type="entry name" value="RING"/>
    <property type="match status" value="1"/>
</dbReference>
<keyword evidence="10" id="KW-0539">Nucleus</keyword>
<evidence type="ECO:0000256" key="12">
    <source>
        <dbReference type="PROSITE-ProRule" id="PRU00175"/>
    </source>
</evidence>
<dbReference type="SUPFAM" id="SSF57850">
    <property type="entry name" value="RING/U-box"/>
    <property type="match status" value="1"/>
</dbReference>
<dbReference type="PANTHER" id="PTHR45931">
    <property type="entry name" value="SI:CH211-59O9.10"/>
    <property type="match status" value="1"/>
</dbReference>
<dbReference type="GO" id="GO:0006511">
    <property type="term" value="P:ubiquitin-dependent protein catabolic process"/>
    <property type="evidence" value="ECO:0007669"/>
    <property type="project" value="TreeGrafter"/>
</dbReference>
<keyword evidence="7 12" id="KW-0863">Zinc-finger</keyword>
<reference evidence="16 17" key="1">
    <citation type="submission" date="2025-05" db="UniProtKB">
        <authorList>
            <consortium name="RefSeq"/>
        </authorList>
    </citation>
    <scope>IDENTIFICATION</scope>
</reference>
<feature type="domain" description="RING-type" evidence="14">
    <location>
        <begin position="551"/>
        <end position="592"/>
    </location>
</feature>
<sequence>MENSDSDDEGDGVPAQRISQTDRLVREEDFVRLVNNLSEEDYKLMRDNNLLGIPGESTEEELLRRLQLIKENPPQDSDENTDGGDAPDDMSSGDSIIDGLNCFGQTENMTSGQRENQSGREEGQINPTSDQFRFTLERNFHLDNGSPNPENEYVASARLPRRENMEDSQRQVENPQSESIFTRPSMSEQDTTETLVDFSPTRSQRRARSRSPEYPRTRARIESWSPPRSLRESVQRLNRSIPSQTSEQPLVSENVRFSRTEHQEILRQQMTGFELQNSGLIETSRTRNAVHGEDSPDTTSSDESWGMREVYLTIPFNLEVGQVHSGAYSQRDSTASRTQLTSETPNNTVSSESERGLRHMYSHSEQADVRAYVITIRNPVCRILNTSLDDTTSVPIQSTLRQTMTEFSNSSNLMDSDSNLEHSVSPPSQSMEWPESPDDSDGPNGSSSSRFGSDSNPSSSSSDENSEISSLMFEGTEERNSSSDLPSETRQGGRQMTPVISDESDSLLFLNLEQIFHLDEDDLDQPTGLSKAQIDNLAVRSFDENDALKACSICMTEYNENSKLRILPCSHEYHIYCIDRWLSENSTCPICRGQVVDSNEPENPN</sequence>
<feature type="compositionally biased region" description="Polar residues" evidence="13">
    <location>
        <begin position="103"/>
        <end position="116"/>
    </location>
</feature>
<dbReference type="PROSITE" id="PS50089">
    <property type="entry name" value="ZF_RING_2"/>
    <property type="match status" value="1"/>
</dbReference>
<feature type="compositionally biased region" description="Basic and acidic residues" evidence="13">
    <location>
        <begin position="210"/>
        <end position="221"/>
    </location>
</feature>
<dbReference type="RefSeq" id="XP_057394624.1">
    <property type="nucleotide sequence ID" value="XM_057538641.1"/>
</dbReference>
<feature type="region of interest" description="Disordered" evidence="13">
    <location>
        <begin position="284"/>
        <end position="304"/>
    </location>
</feature>
<feature type="compositionally biased region" description="Acidic residues" evidence="13">
    <location>
        <begin position="76"/>
        <end position="88"/>
    </location>
</feature>
<evidence type="ECO:0000256" key="1">
    <source>
        <dbReference type="ARBA" id="ARBA00000900"/>
    </source>
</evidence>
<dbReference type="Gene3D" id="3.30.40.10">
    <property type="entry name" value="Zinc/RING finger domain, C3HC4 (zinc finger)"/>
    <property type="match status" value="1"/>
</dbReference>
<evidence type="ECO:0000256" key="7">
    <source>
        <dbReference type="ARBA" id="ARBA00022771"/>
    </source>
</evidence>
<dbReference type="Pfam" id="PF13639">
    <property type="entry name" value="zf-RING_2"/>
    <property type="match status" value="1"/>
</dbReference>
<dbReference type="Pfam" id="PF25914">
    <property type="entry name" value="RNF6_N"/>
    <property type="match status" value="1"/>
</dbReference>
<keyword evidence="8" id="KW-0833">Ubl conjugation pathway</keyword>
<dbReference type="GO" id="GO:0016567">
    <property type="term" value="P:protein ubiquitination"/>
    <property type="evidence" value="ECO:0007669"/>
    <property type="project" value="TreeGrafter"/>
</dbReference>
<dbReference type="GO" id="GO:0005634">
    <property type="term" value="C:nucleus"/>
    <property type="evidence" value="ECO:0007669"/>
    <property type="project" value="UniProtKB-SubCell"/>
</dbReference>
<evidence type="ECO:0000256" key="9">
    <source>
        <dbReference type="ARBA" id="ARBA00022833"/>
    </source>
</evidence>
<dbReference type="GO" id="GO:0061630">
    <property type="term" value="F:ubiquitin protein ligase activity"/>
    <property type="evidence" value="ECO:0007669"/>
    <property type="project" value="UniProtKB-EC"/>
</dbReference>
<evidence type="ECO:0000256" key="3">
    <source>
        <dbReference type="ARBA" id="ARBA00004906"/>
    </source>
</evidence>
<feature type="compositionally biased region" description="Polar residues" evidence="13">
    <location>
        <begin position="421"/>
        <end position="431"/>
    </location>
</feature>
<evidence type="ECO:0000259" key="14">
    <source>
        <dbReference type="PROSITE" id="PS50089"/>
    </source>
</evidence>
<dbReference type="EC" id="2.3.2.27" evidence="4"/>
<comment type="pathway">
    <text evidence="3">Protein modification; protein ubiquitination.</text>
</comment>
<evidence type="ECO:0000256" key="4">
    <source>
        <dbReference type="ARBA" id="ARBA00012483"/>
    </source>
</evidence>
<evidence type="ECO:0000256" key="10">
    <source>
        <dbReference type="ARBA" id="ARBA00023242"/>
    </source>
</evidence>
<dbReference type="InterPro" id="IPR051834">
    <property type="entry name" value="RING_finger_E3_ligase"/>
</dbReference>
<dbReference type="GO" id="GO:0060816">
    <property type="term" value="P:random inactivation of X chromosome"/>
    <property type="evidence" value="ECO:0007669"/>
    <property type="project" value="TreeGrafter"/>
</dbReference>
<name>A0A452CID0_BALAC</name>
<comment type="similarity">
    <text evidence="11">Belongs to the RNF12 family.</text>
</comment>
<evidence type="ECO:0000313" key="16">
    <source>
        <dbReference type="RefSeq" id="XP_028022769.2"/>
    </source>
</evidence>
<gene>
    <name evidence="16" type="primary">LOC103012696</name>
    <name evidence="17" type="synonym">LOC130706479</name>
</gene>
<evidence type="ECO:0000313" key="15">
    <source>
        <dbReference type="Proteomes" id="UP001652580"/>
    </source>
</evidence>
<organism evidence="15 16">
    <name type="scientific">Balaenoptera acutorostrata</name>
    <name type="common">Common minke whale</name>
    <name type="synonym">Balaena rostrata</name>
    <dbReference type="NCBI Taxonomy" id="9767"/>
    <lineage>
        <taxon>Eukaryota</taxon>
        <taxon>Metazoa</taxon>
        <taxon>Chordata</taxon>
        <taxon>Craniata</taxon>
        <taxon>Vertebrata</taxon>
        <taxon>Euteleostomi</taxon>
        <taxon>Mammalia</taxon>
        <taxon>Eutheria</taxon>
        <taxon>Laurasiatheria</taxon>
        <taxon>Artiodactyla</taxon>
        <taxon>Whippomorpha</taxon>
        <taxon>Cetacea</taxon>
        <taxon>Mysticeti</taxon>
        <taxon>Balaenopteridae</taxon>
        <taxon>Balaenoptera</taxon>
    </lineage>
</organism>
<feature type="compositionally biased region" description="Low complexity" evidence="13">
    <location>
        <begin position="442"/>
        <end position="470"/>
    </location>
</feature>
<evidence type="ECO:0000313" key="17">
    <source>
        <dbReference type="RefSeq" id="XP_057394624.1"/>
    </source>
</evidence>
<dbReference type="AlphaFoldDB" id="A0A452CID0"/>
<feature type="region of interest" description="Disordered" evidence="13">
    <location>
        <begin position="409"/>
        <end position="499"/>
    </location>
</feature>
<accession>A0A452CID0</accession>
<dbReference type="InterPro" id="IPR001841">
    <property type="entry name" value="Znf_RING"/>
</dbReference>
<dbReference type="GeneID" id="103012696"/>
<evidence type="ECO:0000256" key="8">
    <source>
        <dbReference type="ARBA" id="ARBA00022786"/>
    </source>
</evidence>
<feature type="compositionally biased region" description="Polar residues" evidence="13">
    <location>
        <begin position="171"/>
        <end position="194"/>
    </location>
</feature>
<comment type="catalytic activity">
    <reaction evidence="1">
        <text>S-ubiquitinyl-[E2 ubiquitin-conjugating enzyme]-L-cysteine + [acceptor protein]-L-lysine = [E2 ubiquitin-conjugating enzyme]-L-cysteine + N(6)-ubiquitinyl-[acceptor protein]-L-lysine.</text>
        <dbReference type="EC" id="2.3.2.27"/>
    </reaction>
</comment>
<keyword evidence="15" id="KW-1185">Reference proteome</keyword>
<dbReference type="InParanoid" id="A0A452CID0"/>
<evidence type="ECO:0000256" key="5">
    <source>
        <dbReference type="ARBA" id="ARBA00022679"/>
    </source>
</evidence>
<keyword evidence="5" id="KW-0808">Transferase</keyword>
<dbReference type="PANTHER" id="PTHR45931:SF1">
    <property type="entry name" value="RING-TYPE DOMAIN-CONTAINING PROTEIN"/>
    <property type="match status" value="1"/>
</dbReference>
<feature type="region of interest" description="Disordered" evidence="13">
    <location>
        <begin position="162"/>
        <end position="227"/>
    </location>
</feature>
<dbReference type="Proteomes" id="UP001652580">
    <property type="component" value="Chromosome X"/>
</dbReference>
<feature type="compositionally biased region" description="Low complexity" evidence="13">
    <location>
        <begin position="89"/>
        <end position="99"/>
    </location>
</feature>
<proteinExistence type="inferred from homology"/>
<feature type="compositionally biased region" description="Polar residues" evidence="13">
    <location>
        <begin position="482"/>
        <end position="494"/>
    </location>
</feature>
<feature type="compositionally biased region" description="Acidic residues" evidence="13">
    <location>
        <begin position="1"/>
        <end position="11"/>
    </location>
</feature>
<evidence type="ECO:0000256" key="11">
    <source>
        <dbReference type="ARBA" id="ARBA00038418"/>
    </source>
</evidence>
<feature type="region of interest" description="Disordered" evidence="13">
    <location>
        <begin position="327"/>
        <end position="356"/>
    </location>
</feature>
<keyword evidence="9" id="KW-0862">Zinc</keyword>
<dbReference type="InterPro" id="IPR013083">
    <property type="entry name" value="Znf_RING/FYVE/PHD"/>
</dbReference>
<feature type="region of interest" description="Disordered" evidence="13">
    <location>
        <begin position="65"/>
        <end position="126"/>
    </location>
</feature>
<evidence type="ECO:0000256" key="6">
    <source>
        <dbReference type="ARBA" id="ARBA00022723"/>
    </source>
</evidence>
<dbReference type="STRING" id="310752.A0A452CID0"/>
<dbReference type="GO" id="GO:0008270">
    <property type="term" value="F:zinc ion binding"/>
    <property type="evidence" value="ECO:0007669"/>
    <property type="project" value="UniProtKB-KW"/>
</dbReference>
<dbReference type="RefSeq" id="XP_028022769.2">
    <property type="nucleotide sequence ID" value="XM_028166968.2"/>
</dbReference>
<feature type="compositionally biased region" description="Polar residues" evidence="13">
    <location>
        <begin position="327"/>
        <end position="351"/>
    </location>
</feature>
<evidence type="ECO:0000256" key="2">
    <source>
        <dbReference type="ARBA" id="ARBA00004123"/>
    </source>
</evidence>
<dbReference type="InterPro" id="IPR058896">
    <property type="entry name" value="RNF6/12_N"/>
</dbReference>